<proteinExistence type="inferred from homology"/>
<dbReference type="SUPFAM" id="SSF56645">
    <property type="entry name" value="Acyl-CoA dehydrogenase NM domain-like"/>
    <property type="match status" value="1"/>
</dbReference>
<dbReference type="FunFam" id="1.10.540.10:FF:000001">
    <property type="entry name" value="Very long-chain-specific acyl-CoA dehydrogenase, mitochondrial"/>
    <property type="match status" value="1"/>
</dbReference>
<feature type="domain" description="Acyl-CoA dehydrogenase/oxidase N-terminal" evidence="11">
    <location>
        <begin position="28"/>
        <end position="140"/>
    </location>
</feature>
<evidence type="ECO:0000256" key="8">
    <source>
        <dbReference type="RuleBase" id="RU362125"/>
    </source>
</evidence>
<reference evidence="13" key="1">
    <citation type="submission" date="2020-12" db="EMBL/GenBank/DDBJ databases">
        <title>Geomonas sp. Red875, isolated from river sediment.</title>
        <authorList>
            <person name="Xu Z."/>
            <person name="Zhang Z."/>
            <person name="Masuda Y."/>
            <person name="Itoh H."/>
            <person name="Senoo K."/>
        </authorList>
    </citation>
    <scope>NUCLEOTIDE SEQUENCE</scope>
    <source>
        <strain evidence="13">Red875</strain>
    </source>
</reference>
<dbReference type="Pfam" id="PF21263">
    <property type="entry name" value="Acyl-CoA-dh_C"/>
    <property type="match status" value="1"/>
</dbReference>
<evidence type="ECO:0000256" key="3">
    <source>
        <dbReference type="ARBA" id="ARBA00011881"/>
    </source>
</evidence>
<dbReference type="GO" id="GO:0003995">
    <property type="term" value="F:acyl-CoA dehydrogenase activity"/>
    <property type="evidence" value="ECO:0007669"/>
    <property type="project" value="InterPro"/>
</dbReference>
<comment type="similarity">
    <text evidence="2 8">Belongs to the acyl-CoA dehydrogenase family.</text>
</comment>
<evidence type="ECO:0000256" key="5">
    <source>
        <dbReference type="ARBA" id="ARBA00022827"/>
    </source>
</evidence>
<dbReference type="PANTHER" id="PTHR43884:SF12">
    <property type="entry name" value="ISOVALERYL-COA DEHYDROGENASE, MITOCHONDRIAL-RELATED"/>
    <property type="match status" value="1"/>
</dbReference>
<dbReference type="PANTHER" id="PTHR43884">
    <property type="entry name" value="ACYL-COA DEHYDROGENASE"/>
    <property type="match status" value="1"/>
</dbReference>
<evidence type="ECO:0000256" key="7">
    <source>
        <dbReference type="ARBA" id="ARBA00052546"/>
    </source>
</evidence>
<dbReference type="Gene3D" id="1.10.540.10">
    <property type="entry name" value="Acyl-CoA dehydrogenase/oxidase, N-terminal domain"/>
    <property type="match status" value="1"/>
</dbReference>
<evidence type="ECO:0000256" key="4">
    <source>
        <dbReference type="ARBA" id="ARBA00022630"/>
    </source>
</evidence>
<dbReference type="Gene3D" id="2.40.110.10">
    <property type="entry name" value="Butyryl-CoA Dehydrogenase, subunit A, domain 2"/>
    <property type="match status" value="1"/>
</dbReference>
<dbReference type="RefSeq" id="WP_199382730.1">
    <property type="nucleotide sequence ID" value="NZ_JAEMHM010000003.1"/>
</dbReference>
<dbReference type="GO" id="GO:0050660">
    <property type="term" value="F:flavin adenine dinucleotide binding"/>
    <property type="evidence" value="ECO:0007669"/>
    <property type="project" value="InterPro"/>
</dbReference>
<dbReference type="PROSITE" id="PS00072">
    <property type="entry name" value="ACYL_COA_DH_1"/>
    <property type="match status" value="1"/>
</dbReference>
<dbReference type="InterPro" id="IPR049426">
    <property type="entry name" value="Acyl-CoA-dh-like_C"/>
</dbReference>
<evidence type="ECO:0000313" key="14">
    <source>
        <dbReference type="Proteomes" id="UP000636888"/>
    </source>
</evidence>
<dbReference type="InterPro" id="IPR037069">
    <property type="entry name" value="AcylCoA_DH/ox_N_sf"/>
</dbReference>
<keyword evidence="14" id="KW-1185">Reference proteome</keyword>
<protein>
    <submittedName>
        <fullName evidence="13">Acyl-CoA dehydrogenase family protein</fullName>
    </submittedName>
</protein>
<dbReference type="InterPro" id="IPR006089">
    <property type="entry name" value="Acyl-CoA_DH_CS"/>
</dbReference>
<dbReference type="AlphaFoldDB" id="A0A8J7IME3"/>
<accession>A0A8J7IME3</accession>
<evidence type="ECO:0000256" key="6">
    <source>
        <dbReference type="ARBA" id="ARBA00023002"/>
    </source>
</evidence>
<keyword evidence="6 8" id="KW-0560">Oxidoreductase</keyword>
<dbReference type="InterPro" id="IPR006091">
    <property type="entry name" value="Acyl-CoA_Oxase/DH_mid-dom"/>
</dbReference>
<organism evidence="13 14">
    <name type="scientific">Geomesophilobacter sediminis</name>
    <dbReference type="NCBI Taxonomy" id="2798584"/>
    <lineage>
        <taxon>Bacteria</taxon>
        <taxon>Pseudomonadati</taxon>
        <taxon>Thermodesulfobacteriota</taxon>
        <taxon>Desulfuromonadia</taxon>
        <taxon>Geobacterales</taxon>
        <taxon>Geobacteraceae</taxon>
        <taxon>Geomesophilobacter</taxon>
    </lineage>
</organism>
<dbReference type="Pfam" id="PF00441">
    <property type="entry name" value="Acyl-CoA_dh_1"/>
    <property type="match status" value="1"/>
</dbReference>
<evidence type="ECO:0000256" key="2">
    <source>
        <dbReference type="ARBA" id="ARBA00009347"/>
    </source>
</evidence>
<feature type="domain" description="Acyl-CoA dehydrogenase-like C-terminal" evidence="12">
    <location>
        <begin position="461"/>
        <end position="564"/>
    </location>
</feature>
<comment type="caution">
    <text evidence="13">The sequence shown here is derived from an EMBL/GenBank/DDBJ whole genome shotgun (WGS) entry which is preliminary data.</text>
</comment>
<dbReference type="SUPFAM" id="SSF47203">
    <property type="entry name" value="Acyl-CoA dehydrogenase C-terminal domain-like"/>
    <property type="match status" value="1"/>
</dbReference>
<comment type="catalytic activity">
    <reaction evidence="7">
        <text>a 2,3-saturated acyl-CoA + A = a 2,3-dehydroacyl-CoA + AH2</text>
        <dbReference type="Rhea" id="RHEA:48608"/>
        <dbReference type="ChEBI" id="CHEBI:13193"/>
        <dbReference type="ChEBI" id="CHEBI:17499"/>
        <dbReference type="ChEBI" id="CHEBI:60015"/>
        <dbReference type="ChEBI" id="CHEBI:65111"/>
    </reaction>
</comment>
<comment type="subunit">
    <text evidence="3">Homotetramer.</text>
</comment>
<evidence type="ECO:0000259" key="11">
    <source>
        <dbReference type="Pfam" id="PF02771"/>
    </source>
</evidence>
<keyword evidence="4 8" id="KW-0285">Flavoprotein</keyword>
<dbReference type="InterPro" id="IPR009100">
    <property type="entry name" value="AcylCoA_DH/oxidase_NM_dom_sf"/>
</dbReference>
<evidence type="ECO:0000259" key="12">
    <source>
        <dbReference type="Pfam" id="PF21263"/>
    </source>
</evidence>
<keyword evidence="5 8" id="KW-0274">FAD</keyword>
<dbReference type="FunFam" id="2.40.110.10:FF:000006">
    <property type="entry name" value="very long-chain specific acyl-CoA dehydrogenase, mitochondrial"/>
    <property type="match status" value="1"/>
</dbReference>
<dbReference type="Gene3D" id="1.20.140.10">
    <property type="entry name" value="Butyryl-CoA Dehydrogenase, subunit A, domain 3"/>
    <property type="match status" value="2"/>
</dbReference>
<comment type="cofactor">
    <cofactor evidence="1 8">
        <name>FAD</name>
        <dbReference type="ChEBI" id="CHEBI:57692"/>
    </cofactor>
</comment>
<name>A0A8J7IME3_9BACT</name>
<evidence type="ECO:0000313" key="13">
    <source>
        <dbReference type="EMBL" id="MBJ6723888.1"/>
    </source>
</evidence>
<evidence type="ECO:0000259" key="9">
    <source>
        <dbReference type="Pfam" id="PF00441"/>
    </source>
</evidence>
<dbReference type="InterPro" id="IPR009075">
    <property type="entry name" value="AcylCo_DH/oxidase_C"/>
</dbReference>
<dbReference type="InterPro" id="IPR046373">
    <property type="entry name" value="Acyl-CoA_Oxase/DH_mid-dom_sf"/>
</dbReference>
<dbReference type="Pfam" id="PF02771">
    <property type="entry name" value="Acyl-CoA_dh_N"/>
    <property type="match status" value="1"/>
</dbReference>
<sequence>MAKRLFNGAEFLITETSPADVFTPEEFSDEQRQIAQTTEQFVINEVLPLRERIEHQEFGPVVDLMRRCGELGLLMIDAPEEYGGLELDKTTSMLAAEKIASSGSFSVVYAAHTGIGTLPLVYYGTAAQKEKYLGKIISGEWIAAYCLTEPESGSDALGAKASAVLSDDGKYYLLNGTKQFTTNGSIADIYTIFAKVDKEKFTAFLVERTTEGLSVGPEEKKLGIKGSSTTQIILDNAKVPVENVLGEIGKGHKIAFNILNVGRLKLGAAVVGAAKKAIGEGIRYANLRKQFGRTIGSFGAIKEKIADRCADIFAAESLVYRITGMIDDRLATLPQGAPDYYVAYQQAVEEYAIECAIAKVYCSEALAQVADDVVQIFGGYGFIQEYPAEAYYRDERINRIFEGTNEINRLLIPGIILERTMKGAIPLQSKAMKAFEALMSPSFEEADDTVAFAAEKRAVANLKQAFLVVAGNAAQRYQAKIREEQELLLALADMVLNIFAMESALLRGEKMLQGASEAKRDAVAAAVTVCTFEGNEKVAKAAKKAAFYAAEGDTLTMILSGIRRYTKYLPANLLQAKRTLANAALEAERYVF</sequence>
<dbReference type="EMBL" id="JAEMHM010000003">
    <property type="protein sequence ID" value="MBJ6723888.1"/>
    <property type="molecule type" value="Genomic_DNA"/>
</dbReference>
<dbReference type="InterPro" id="IPR036250">
    <property type="entry name" value="AcylCo_DH-like_C"/>
</dbReference>
<evidence type="ECO:0000259" key="10">
    <source>
        <dbReference type="Pfam" id="PF02770"/>
    </source>
</evidence>
<gene>
    <name evidence="13" type="ORF">JFN93_04125</name>
</gene>
<dbReference type="Proteomes" id="UP000636888">
    <property type="component" value="Unassembled WGS sequence"/>
</dbReference>
<dbReference type="FunFam" id="1.20.140.10:FF:000019">
    <property type="entry name" value="Acyl-CoA dehydrogenase"/>
    <property type="match status" value="1"/>
</dbReference>
<feature type="domain" description="Acyl-CoA oxidase/dehydrogenase middle" evidence="10">
    <location>
        <begin position="144"/>
        <end position="236"/>
    </location>
</feature>
<evidence type="ECO:0000256" key="1">
    <source>
        <dbReference type="ARBA" id="ARBA00001974"/>
    </source>
</evidence>
<dbReference type="InterPro" id="IPR013786">
    <property type="entry name" value="AcylCoA_DH/ox_N"/>
</dbReference>
<dbReference type="Pfam" id="PF02770">
    <property type="entry name" value="Acyl-CoA_dh_M"/>
    <property type="match status" value="1"/>
</dbReference>
<feature type="domain" description="Acyl-CoA dehydrogenase/oxidase C-terminal" evidence="9">
    <location>
        <begin position="249"/>
        <end position="412"/>
    </location>
</feature>